<dbReference type="AlphaFoldDB" id="A0A2T4JBS3"/>
<evidence type="ECO:0000313" key="2">
    <source>
        <dbReference type="EMBL" id="PTE15303.1"/>
    </source>
</evidence>
<evidence type="ECO:0008006" key="4">
    <source>
        <dbReference type="Google" id="ProtNLM"/>
    </source>
</evidence>
<accession>A0A2T4JBS3</accession>
<protein>
    <recommendedName>
        <fullName evidence="4">DUF2946 domain-containing protein</fullName>
    </recommendedName>
</protein>
<name>A0A2T4JBS3_FUSBL</name>
<gene>
    <name evidence="2" type="ORF">C5F44_05705</name>
</gene>
<keyword evidence="1" id="KW-0732">Signal</keyword>
<evidence type="ECO:0000313" key="3">
    <source>
        <dbReference type="Proteomes" id="UP000241362"/>
    </source>
</evidence>
<feature type="chain" id="PRO_5015574484" description="DUF2946 domain-containing protein" evidence="1">
    <location>
        <begin position="27"/>
        <end position="162"/>
    </location>
</feature>
<sequence length="162" mass="16694">MSSVLRPFLCLVAVLAVALYGAAAGAAVARGPVTEMVICADGGTTTILLDAAGNPVEKGNCCDCLKCLPLAAGLSGRKPPLPAPFGRFLMLQPQAVAELPGPLPHARPLPRGPPMARSTETPAPVRRALRPLAGSVVVSLEFGQEIRSQNRPGSGQPDEVAR</sequence>
<reference evidence="2 3" key="1">
    <citation type="submission" date="2018-03" db="EMBL/GenBank/DDBJ databases">
        <title>Rhodobacter blasticus.</title>
        <authorList>
            <person name="Meyer T.E."/>
            <person name="Miller S."/>
            <person name="Lodha T."/>
            <person name="Gandham S."/>
            <person name="Chintalapati S."/>
            <person name="Chintalapati V.R."/>
        </authorList>
    </citation>
    <scope>NUCLEOTIDE SEQUENCE [LARGE SCALE GENOMIC DNA]</scope>
    <source>
        <strain evidence="2 3">DSM 2131</strain>
    </source>
</reference>
<evidence type="ECO:0000256" key="1">
    <source>
        <dbReference type="SAM" id="SignalP"/>
    </source>
</evidence>
<keyword evidence="3" id="KW-1185">Reference proteome</keyword>
<dbReference type="EMBL" id="PZKE01000004">
    <property type="protein sequence ID" value="PTE15303.1"/>
    <property type="molecule type" value="Genomic_DNA"/>
</dbReference>
<dbReference type="RefSeq" id="WP_107672552.1">
    <property type="nucleotide sequence ID" value="NZ_PZKE01000004.1"/>
</dbReference>
<dbReference type="Proteomes" id="UP000241362">
    <property type="component" value="Unassembled WGS sequence"/>
</dbReference>
<proteinExistence type="predicted"/>
<comment type="caution">
    <text evidence="2">The sequence shown here is derived from an EMBL/GenBank/DDBJ whole genome shotgun (WGS) entry which is preliminary data.</text>
</comment>
<feature type="signal peptide" evidence="1">
    <location>
        <begin position="1"/>
        <end position="26"/>
    </location>
</feature>
<organism evidence="2 3">
    <name type="scientific">Fuscovulum blasticum DSM 2131</name>
    <dbReference type="NCBI Taxonomy" id="1188250"/>
    <lineage>
        <taxon>Bacteria</taxon>
        <taxon>Pseudomonadati</taxon>
        <taxon>Pseudomonadota</taxon>
        <taxon>Alphaproteobacteria</taxon>
        <taxon>Rhodobacterales</taxon>
        <taxon>Paracoccaceae</taxon>
        <taxon>Pseudogemmobacter</taxon>
    </lineage>
</organism>